<keyword evidence="1" id="KW-1133">Transmembrane helix</keyword>
<name>A0A848B1B1_9BACT</name>
<evidence type="ECO:0000313" key="3">
    <source>
        <dbReference type="Proteomes" id="UP000576225"/>
    </source>
</evidence>
<sequence length="202" mass="22598">MKRNFTLIELLVVIAIIAILAAMLLPSLNKAREKANSTSCLSQLKQLMTANILYANSNDDYCAGYKQNVDNIYLGYAVSYQLLVAGGQDHQPALFHCPADNQYWKSLKDNFNGLLSTSYTWGRAEWKWNGHGMSQFPTVLKIGSVRKPSKYYLIADRGADQTNPGKALSALSHNLSYNVSFLDGHVAGYRFSGVSWRSRNDY</sequence>
<dbReference type="RefSeq" id="WP_168962291.1">
    <property type="nucleotide sequence ID" value="NZ_JABAEW010000013.1"/>
</dbReference>
<comment type="caution">
    <text evidence="2">The sequence shown here is derived from an EMBL/GenBank/DDBJ whole genome shotgun (WGS) entry which is preliminary data.</text>
</comment>
<accession>A0A848B1B1</accession>
<evidence type="ECO:0000256" key="1">
    <source>
        <dbReference type="SAM" id="Phobius"/>
    </source>
</evidence>
<organism evidence="2 3">
    <name type="scientific">Victivallis vadensis</name>
    <dbReference type="NCBI Taxonomy" id="172901"/>
    <lineage>
        <taxon>Bacteria</taxon>
        <taxon>Pseudomonadati</taxon>
        <taxon>Lentisphaerota</taxon>
        <taxon>Lentisphaeria</taxon>
        <taxon>Victivallales</taxon>
        <taxon>Victivallaceae</taxon>
        <taxon>Victivallis</taxon>
    </lineage>
</organism>
<protein>
    <submittedName>
        <fullName evidence="2">Prepilin-type N-terminal cleavage/methylation domain-containing protein</fullName>
    </submittedName>
</protein>
<dbReference type="Pfam" id="PF07963">
    <property type="entry name" value="N_methyl"/>
    <property type="match status" value="1"/>
</dbReference>
<feature type="transmembrane region" description="Helical" evidence="1">
    <location>
        <begin position="6"/>
        <end position="25"/>
    </location>
</feature>
<dbReference type="AlphaFoldDB" id="A0A848B1B1"/>
<dbReference type="InterPro" id="IPR012902">
    <property type="entry name" value="N_methyl_site"/>
</dbReference>
<proteinExistence type="predicted"/>
<keyword evidence="1" id="KW-0472">Membrane</keyword>
<keyword evidence="1" id="KW-0812">Transmembrane</keyword>
<dbReference type="SUPFAM" id="SSF54523">
    <property type="entry name" value="Pili subunits"/>
    <property type="match status" value="1"/>
</dbReference>
<dbReference type="Gene3D" id="3.30.700.10">
    <property type="entry name" value="Glycoprotein, Type 4 Pilin"/>
    <property type="match status" value="1"/>
</dbReference>
<evidence type="ECO:0000313" key="2">
    <source>
        <dbReference type="EMBL" id="NMD86646.1"/>
    </source>
</evidence>
<dbReference type="PANTHER" id="PTHR30093">
    <property type="entry name" value="GENERAL SECRETION PATHWAY PROTEIN G"/>
    <property type="match status" value="1"/>
</dbReference>
<dbReference type="NCBIfam" id="TIGR02532">
    <property type="entry name" value="IV_pilin_GFxxxE"/>
    <property type="match status" value="1"/>
</dbReference>
<dbReference type="EMBL" id="JABAEW010000013">
    <property type="protein sequence ID" value="NMD86646.1"/>
    <property type="molecule type" value="Genomic_DNA"/>
</dbReference>
<dbReference type="InterPro" id="IPR045584">
    <property type="entry name" value="Pilin-like"/>
</dbReference>
<dbReference type="Proteomes" id="UP000576225">
    <property type="component" value="Unassembled WGS sequence"/>
</dbReference>
<gene>
    <name evidence="2" type="ORF">HF882_08635</name>
</gene>
<reference evidence="2 3" key="1">
    <citation type="submission" date="2020-04" db="EMBL/GenBank/DDBJ databases">
        <authorList>
            <person name="Hitch T.C.A."/>
            <person name="Wylensek D."/>
            <person name="Clavel T."/>
        </authorList>
    </citation>
    <scope>NUCLEOTIDE SEQUENCE [LARGE SCALE GENOMIC DNA]</scope>
    <source>
        <strain evidence="2 3">COR2-253-APC-1A</strain>
    </source>
</reference>